<dbReference type="CDD" id="cd20739">
    <property type="entry name" value="PoNe_DUF637"/>
    <property type="match status" value="1"/>
</dbReference>
<gene>
    <name evidence="2" type="ORF">ABZ931_02340</name>
</gene>
<reference evidence="2 3" key="1">
    <citation type="submission" date="2024-06" db="EMBL/GenBank/DDBJ databases">
        <title>The Natural Products Discovery Center: Release of the First 8490 Sequenced Strains for Exploring Actinobacteria Biosynthetic Diversity.</title>
        <authorList>
            <person name="Kalkreuter E."/>
            <person name="Kautsar S.A."/>
            <person name="Yang D."/>
            <person name="Bader C.D."/>
            <person name="Teijaro C.N."/>
            <person name="Fluegel L."/>
            <person name="Davis C.M."/>
            <person name="Simpson J.R."/>
            <person name="Lauterbach L."/>
            <person name="Steele A.D."/>
            <person name="Gui C."/>
            <person name="Meng S."/>
            <person name="Li G."/>
            <person name="Viehrig K."/>
            <person name="Ye F."/>
            <person name="Su P."/>
            <person name="Kiefer A.F."/>
            <person name="Nichols A."/>
            <person name="Cepeda A.J."/>
            <person name="Yan W."/>
            <person name="Fan B."/>
            <person name="Jiang Y."/>
            <person name="Adhikari A."/>
            <person name="Zheng C.-J."/>
            <person name="Schuster L."/>
            <person name="Cowan T.M."/>
            <person name="Smanski M.J."/>
            <person name="Chevrette M.G."/>
            <person name="De Carvalho L.P.S."/>
            <person name="Shen B."/>
        </authorList>
    </citation>
    <scope>NUCLEOTIDE SEQUENCE [LARGE SCALE GENOMIC DNA]</scope>
    <source>
        <strain evidence="2 3">NPDC046851</strain>
    </source>
</reference>
<accession>A0ABV3ARP2</accession>
<protein>
    <submittedName>
        <fullName evidence="2">Uncharacterized protein</fullName>
    </submittedName>
</protein>
<proteinExistence type="predicted"/>
<dbReference type="InterPro" id="IPR049762">
    <property type="entry name" value="PoNe_dom"/>
</dbReference>
<sequence>MSEDRPVVSAEIPEFTGNLEQLETDAGDIAFDGMAIGAAGLLIDANFNLLEPFYKAPEADQLFATTAPVSSAGHDLQTELATVSKALLDYATEVRPLVDRLNTLREEAAAFERRVADDDEWVADGDLIDENTARRNAVNAAWSAFQAAERACHNKIVALVGGDPLVIDDGSGKENMYGYRAEDLNNAGGLPWGDPVEESNPWYYIHEHAWDFTVGFVVDGVWGTIKGLGTLVGFNGWDAAGQAWTGLGKLATGVLITGTPLGAAYWLTPADKLPSWLRDSRTAVVETGKALIAYDEWGKNPSRAAGAVTFNVLTTVFTGGTGGAVAATGKAGAIAKALSFAGKAGRIVDPMTYIAKGIGGTAVKISDVMAGLRGITNGTHIRLGEGTYRIADTPNIADDLPPGLTPENSVRMTTPEGKVVYLDTKTLVMHNADGTVRESLDAIRHEATAEQRAEQPAARQEEPASGVGEREPTAVGAGARGGDAAAVGGRGNDTVTPGGRGGDGPEETGGRRDDNAPEGRGGGGPNDVGRTGDDAASDGSNDGPRSDGDGSGPDPGPTGQTTRPPFMREGDNPYGPRGSLSLEQIQKIQVYRANHEPGYMERYYKENGWRKNLKLQDESGFTPPQLAQLSDDAPWIQAKETPAAPEPHFLDDDYISVGADTVTSQARLEVLDRAAQERHFAVQWDNVVKEWKAETGKTHETHGTADSAAEWGEARGAYKESHTAMGKATEAFGENAAEHHYIAERYPDFEKQTLLGPKNGNDQFDQVWKHDDGRIVVVEAKSSTGTELGGRSLPNGKKVSQGSREYFFDILREMRKRGEIDLVEDLKAALKEGKLEYVVVKGERNSGTYTGYQYRRFDISRGTLP</sequence>
<name>A0ABV3ARP2_9ACTN</name>
<feature type="region of interest" description="Disordered" evidence="1">
    <location>
        <begin position="447"/>
        <end position="579"/>
    </location>
</feature>
<keyword evidence="3" id="KW-1185">Reference proteome</keyword>
<dbReference type="Proteomes" id="UP001551189">
    <property type="component" value="Unassembled WGS sequence"/>
</dbReference>
<dbReference type="EMBL" id="JBEYXT010000005">
    <property type="protein sequence ID" value="MEU6799853.1"/>
    <property type="molecule type" value="Genomic_DNA"/>
</dbReference>
<evidence type="ECO:0000313" key="2">
    <source>
        <dbReference type="EMBL" id="MEU6799853.1"/>
    </source>
</evidence>
<evidence type="ECO:0000256" key="1">
    <source>
        <dbReference type="SAM" id="MobiDB-lite"/>
    </source>
</evidence>
<comment type="caution">
    <text evidence="2">The sequence shown here is derived from an EMBL/GenBank/DDBJ whole genome shotgun (WGS) entry which is preliminary data.</text>
</comment>
<organism evidence="2 3">
    <name type="scientific">Streptomyces neyagawaensis</name>
    <dbReference type="NCBI Taxonomy" id="42238"/>
    <lineage>
        <taxon>Bacteria</taxon>
        <taxon>Bacillati</taxon>
        <taxon>Actinomycetota</taxon>
        <taxon>Actinomycetes</taxon>
        <taxon>Kitasatosporales</taxon>
        <taxon>Streptomycetaceae</taxon>
        <taxon>Streptomyces</taxon>
    </lineage>
</organism>
<dbReference type="RefSeq" id="WP_359690108.1">
    <property type="nucleotide sequence ID" value="NZ_JBEYXT010000005.1"/>
</dbReference>
<evidence type="ECO:0000313" key="3">
    <source>
        <dbReference type="Proteomes" id="UP001551189"/>
    </source>
</evidence>
<feature type="compositionally biased region" description="Low complexity" evidence="1">
    <location>
        <begin position="474"/>
        <end position="487"/>
    </location>
</feature>
<feature type="compositionally biased region" description="Basic and acidic residues" evidence="1">
    <location>
        <begin position="508"/>
        <end position="517"/>
    </location>
</feature>